<protein>
    <submittedName>
        <fullName evidence="1">Uncharacterized protein</fullName>
    </submittedName>
</protein>
<name>A0A426WW18_ENSVE</name>
<dbReference type="Proteomes" id="UP000287651">
    <property type="component" value="Unassembled WGS sequence"/>
</dbReference>
<evidence type="ECO:0000313" key="1">
    <source>
        <dbReference type="EMBL" id="RRT31477.1"/>
    </source>
</evidence>
<dbReference type="AlphaFoldDB" id="A0A426WW18"/>
<gene>
    <name evidence="1" type="ORF">B296_00040363</name>
</gene>
<sequence length="126" mass="13901">MARPLAVAVGHGQAPYSGGRLRPRPYTGSNHLLGKPPVGAAAYSAASIRATTCNTVPTDSDGRLRAQRPWAGLQTRWLHEVVLPACRGCRPRAAMPSRGQRRRRHNKGEGGLRHLFRKRWLCPSEF</sequence>
<accession>A0A426WW18</accession>
<comment type="caution">
    <text evidence="1">The sequence shown here is derived from an EMBL/GenBank/DDBJ whole genome shotgun (WGS) entry which is preliminary data.</text>
</comment>
<reference evidence="1 2" key="1">
    <citation type="journal article" date="2014" name="Agronomy (Basel)">
        <title>A Draft Genome Sequence for Ensete ventricosum, the Drought-Tolerant Tree Against Hunger.</title>
        <authorList>
            <person name="Harrison J."/>
            <person name="Moore K.A."/>
            <person name="Paszkiewicz K."/>
            <person name="Jones T."/>
            <person name="Grant M."/>
            <person name="Ambacheew D."/>
            <person name="Muzemil S."/>
            <person name="Studholme D.J."/>
        </authorList>
    </citation>
    <scope>NUCLEOTIDE SEQUENCE [LARGE SCALE GENOMIC DNA]</scope>
</reference>
<proteinExistence type="predicted"/>
<dbReference type="EMBL" id="AMZH03039170">
    <property type="protein sequence ID" value="RRT31477.1"/>
    <property type="molecule type" value="Genomic_DNA"/>
</dbReference>
<evidence type="ECO:0000313" key="2">
    <source>
        <dbReference type="Proteomes" id="UP000287651"/>
    </source>
</evidence>
<organism evidence="1 2">
    <name type="scientific">Ensete ventricosum</name>
    <name type="common">Abyssinian banana</name>
    <name type="synonym">Musa ensete</name>
    <dbReference type="NCBI Taxonomy" id="4639"/>
    <lineage>
        <taxon>Eukaryota</taxon>
        <taxon>Viridiplantae</taxon>
        <taxon>Streptophyta</taxon>
        <taxon>Embryophyta</taxon>
        <taxon>Tracheophyta</taxon>
        <taxon>Spermatophyta</taxon>
        <taxon>Magnoliopsida</taxon>
        <taxon>Liliopsida</taxon>
        <taxon>Zingiberales</taxon>
        <taxon>Musaceae</taxon>
        <taxon>Ensete</taxon>
    </lineage>
</organism>